<sequence length="367" mass="43488">MKPPGNRIDWNGHNVKPLWEYLRTVGHTPDWNPVECVVAFPATSKPSNVDLMRSMMDQILNDGMPAPADYEGKPVPINAPPIERLKENLADRTKLCLYDTEMQNSNLIHMRVEAKEHVRLLVHFYNFVWFEDWRVENWTKRFVRDHVRYIDDIMCAAARVIEGIRARAKENRVKRGLSLEGKENDTDGLGTFDAMHIRRGDFQYKKTRIDADEMYEVSKNELEEGMTVYIATDERDKEFFRPLADRYDLLFLDDFIPELKSINTNYYGMIDQIICTRSRYFFGTWWSTFSGYINRIRGYHGEKRGLPGYENGLLPSWYFAPLDKKDEMRVYWPSRKRFFMREFPTSWRDIDKGVEELWQKEGVKSIV</sequence>
<evidence type="ECO:0000256" key="3">
    <source>
        <dbReference type="ARBA" id="ARBA00023277"/>
    </source>
</evidence>
<name>A0A7S4S7U0_9STRA</name>
<dbReference type="GO" id="GO:0016740">
    <property type="term" value="F:transferase activity"/>
    <property type="evidence" value="ECO:0007669"/>
    <property type="project" value="UniProtKB-KW"/>
</dbReference>
<proteinExistence type="predicted"/>
<protein>
    <submittedName>
        <fullName evidence="4">Uncharacterized protein</fullName>
    </submittedName>
</protein>
<organism evidence="4">
    <name type="scientific">Ditylum brightwellii</name>
    <dbReference type="NCBI Taxonomy" id="49249"/>
    <lineage>
        <taxon>Eukaryota</taxon>
        <taxon>Sar</taxon>
        <taxon>Stramenopiles</taxon>
        <taxon>Ochrophyta</taxon>
        <taxon>Bacillariophyta</taxon>
        <taxon>Mediophyceae</taxon>
        <taxon>Lithodesmiophycidae</taxon>
        <taxon>Lithodesmiales</taxon>
        <taxon>Lithodesmiaceae</taxon>
        <taxon>Ditylum</taxon>
    </lineage>
</organism>
<dbReference type="CDD" id="cd11296">
    <property type="entry name" value="O-FucT_like"/>
    <property type="match status" value="1"/>
</dbReference>
<dbReference type="Gene3D" id="3.40.50.11350">
    <property type="match status" value="1"/>
</dbReference>
<evidence type="ECO:0000256" key="1">
    <source>
        <dbReference type="ARBA" id="ARBA00022679"/>
    </source>
</evidence>
<dbReference type="PANTHER" id="PTHR31469">
    <property type="entry name" value="OS07G0633600 PROTEIN"/>
    <property type="match status" value="1"/>
</dbReference>
<dbReference type="InterPro" id="IPR019378">
    <property type="entry name" value="GDP-Fuc_O-FucTrfase"/>
</dbReference>
<dbReference type="EMBL" id="HBNS01039555">
    <property type="protein sequence ID" value="CAE4637414.1"/>
    <property type="molecule type" value="Transcribed_RNA"/>
</dbReference>
<keyword evidence="1" id="KW-0808">Transferase</keyword>
<evidence type="ECO:0000256" key="2">
    <source>
        <dbReference type="ARBA" id="ARBA00023253"/>
    </source>
</evidence>
<dbReference type="GO" id="GO:0006004">
    <property type="term" value="P:fucose metabolic process"/>
    <property type="evidence" value="ECO:0007669"/>
    <property type="project" value="UniProtKB-KW"/>
</dbReference>
<keyword evidence="3" id="KW-0119">Carbohydrate metabolism</keyword>
<dbReference type="Pfam" id="PF10250">
    <property type="entry name" value="O-FucT"/>
    <property type="match status" value="1"/>
</dbReference>
<dbReference type="PANTHER" id="PTHR31469:SF8">
    <property type="entry name" value="OS07G0641000 PROTEIN"/>
    <property type="match status" value="1"/>
</dbReference>
<accession>A0A7S4S7U0</accession>
<evidence type="ECO:0000313" key="4">
    <source>
        <dbReference type="EMBL" id="CAE4637414.1"/>
    </source>
</evidence>
<gene>
    <name evidence="4" type="ORF">DBRI00130_LOCUS30806</name>
</gene>
<dbReference type="AlphaFoldDB" id="A0A7S4S7U0"/>
<reference evidence="4" key="1">
    <citation type="submission" date="2021-01" db="EMBL/GenBank/DDBJ databases">
        <authorList>
            <person name="Corre E."/>
            <person name="Pelletier E."/>
            <person name="Niang G."/>
            <person name="Scheremetjew M."/>
            <person name="Finn R."/>
            <person name="Kale V."/>
            <person name="Holt S."/>
            <person name="Cochrane G."/>
            <person name="Meng A."/>
            <person name="Brown T."/>
            <person name="Cohen L."/>
        </authorList>
    </citation>
    <scope>NUCLEOTIDE SEQUENCE</scope>
    <source>
        <strain evidence="4">GSO104</strain>
    </source>
</reference>
<dbReference type="FunFam" id="3.40.50.11350:FF:000014">
    <property type="entry name" value="Uncharacterized protein"/>
    <property type="match status" value="1"/>
</dbReference>
<keyword evidence="2" id="KW-0294">Fucose metabolism</keyword>